<dbReference type="GO" id="GO:0008270">
    <property type="term" value="F:zinc ion binding"/>
    <property type="evidence" value="ECO:0007669"/>
    <property type="project" value="UniProtKB-KW"/>
</dbReference>
<evidence type="ECO:0000256" key="11">
    <source>
        <dbReference type="ARBA" id="ARBA00022824"/>
    </source>
</evidence>
<evidence type="ECO:0000313" key="19">
    <source>
        <dbReference type="EMBL" id="CBN73976.1"/>
    </source>
</evidence>
<feature type="transmembrane region" description="Helical" evidence="17">
    <location>
        <begin position="223"/>
        <end position="245"/>
    </location>
</feature>
<feature type="region of interest" description="Disordered" evidence="16">
    <location>
        <begin position="513"/>
        <end position="556"/>
    </location>
</feature>
<evidence type="ECO:0000256" key="9">
    <source>
        <dbReference type="ARBA" id="ARBA00022771"/>
    </source>
</evidence>
<dbReference type="GO" id="GO:0036503">
    <property type="term" value="P:ERAD pathway"/>
    <property type="evidence" value="ECO:0007669"/>
    <property type="project" value="TreeGrafter"/>
</dbReference>
<sequence>MKFGAYAGVSFLVATTAVIHAWQTRVEYYPTVVFLTTNKLAQAALGNWAIVMAIGMGRLVSMLFLGPLRDIEIEVMYENARYAFTETCLALTVFRGDLTAVTIALFIQLLLVKAFHWLSRARVEHFEQAGQQSLSSMARLCSLVFITLVVDGLMVTYCLENIPVDQVSSLVLFAFEYAILSIAAFSTAVHLLLHVVDNRMEGAWHAKATWVMLLEFFSEVFKFSFYVIFFGVMFSLYGVPPLNLIRDVYMSFDRLQRRLQAFYRYRQLANTMDERFPDATEEELAECEHTCIICRDTMDAGKKLPCGHIFHFQCLRMWLQQQQACPTCRANIPAHVTVAAATAAAERVEQGGARAPGFAALGAGPVGTVDGGDGGGGALFEMPRAADGVGAASGGSGGDGGVQAGFGAFGGGGNVAAPAPGFAGLVEGGAGEGGEGGGARGVLKAVFVISPTGARVRQGLKQGTATVRTEPSKSVLLLLAPPCSCGSLLVHGGWVGGPGNEGDVRLVEIGQSALGGSGGATPTPVDEMLDGPEAVGGGREDGLRRRHRGVLAGADS</sequence>
<evidence type="ECO:0000256" key="4">
    <source>
        <dbReference type="ARBA" id="ARBA00010089"/>
    </source>
</evidence>
<dbReference type="GO" id="GO:0043161">
    <property type="term" value="P:proteasome-mediated ubiquitin-dependent protein catabolic process"/>
    <property type="evidence" value="ECO:0007669"/>
    <property type="project" value="TreeGrafter"/>
</dbReference>
<dbReference type="AlphaFoldDB" id="D8LTS9"/>
<organism evidence="19 20">
    <name type="scientific">Ectocarpus siliculosus</name>
    <name type="common">Brown alga</name>
    <name type="synonym">Conferva siliculosa</name>
    <dbReference type="NCBI Taxonomy" id="2880"/>
    <lineage>
        <taxon>Eukaryota</taxon>
        <taxon>Sar</taxon>
        <taxon>Stramenopiles</taxon>
        <taxon>Ochrophyta</taxon>
        <taxon>PX clade</taxon>
        <taxon>Phaeophyceae</taxon>
        <taxon>Ectocarpales</taxon>
        <taxon>Ectocarpaceae</taxon>
        <taxon>Ectocarpus</taxon>
    </lineage>
</organism>
<dbReference type="PROSITE" id="PS50089">
    <property type="entry name" value="ZF_RING_2"/>
    <property type="match status" value="1"/>
</dbReference>
<dbReference type="STRING" id="2880.D8LTS9"/>
<dbReference type="GO" id="GO:0005789">
    <property type="term" value="C:endoplasmic reticulum membrane"/>
    <property type="evidence" value="ECO:0007669"/>
    <property type="project" value="UniProtKB-SubCell"/>
</dbReference>
<keyword evidence="8" id="KW-0479">Metal-binding</keyword>
<evidence type="ECO:0000313" key="20">
    <source>
        <dbReference type="Proteomes" id="UP000002630"/>
    </source>
</evidence>
<evidence type="ECO:0000256" key="17">
    <source>
        <dbReference type="SAM" id="Phobius"/>
    </source>
</evidence>
<dbReference type="EC" id="2.3.2.27" evidence="5"/>
<keyword evidence="13 17" id="KW-1133">Transmembrane helix</keyword>
<evidence type="ECO:0000256" key="2">
    <source>
        <dbReference type="ARBA" id="ARBA00004477"/>
    </source>
</evidence>
<feature type="transmembrane region" description="Helical" evidence="17">
    <location>
        <begin position="137"/>
        <end position="159"/>
    </location>
</feature>
<dbReference type="eggNOG" id="KOG0802">
    <property type="taxonomic scope" value="Eukaryota"/>
</dbReference>
<keyword evidence="9 15" id="KW-0863">Zinc-finger</keyword>
<dbReference type="Proteomes" id="UP000002630">
    <property type="component" value="Linkage Group LG07"/>
</dbReference>
<keyword evidence="7 17" id="KW-0812">Transmembrane</keyword>
<evidence type="ECO:0000256" key="15">
    <source>
        <dbReference type="PROSITE-ProRule" id="PRU00175"/>
    </source>
</evidence>
<keyword evidence="12" id="KW-0862">Zinc</keyword>
<evidence type="ECO:0000256" key="7">
    <source>
        <dbReference type="ARBA" id="ARBA00022692"/>
    </source>
</evidence>
<evidence type="ECO:0000256" key="14">
    <source>
        <dbReference type="ARBA" id="ARBA00023136"/>
    </source>
</evidence>
<gene>
    <name evidence="19" type="ORF">Esi_0009_0146</name>
</gene>
<dbReference type="InterPro" id="IPR058051">
    <property type="entry name" value="Znf_RING_synoviolin"/>
</dbReference>
<dbReference type="Pfam" id="PF13639">
    <property type="entry name" value="zf-RING_2"/>
    <property type="match status" value="1"/>
</dbReference>
<feature type="transmembrane region" description="Helical" evidence="17">
    <location>
        <begin position="98"/>
        <end position="117"/>
    </location>
</feature>
<evidence type="ECO:0000256" key="13">
    <source>
        <dbReference type="ARBA" id="ARBA00022989"/>
    </source>
</evidence>
<accession>D8LTS9</accession>
<dbReference type="SMART" id="SM00184">
    <property type="entry name" value="RING"/>
    <property type="match status" value="1"/>
</dbReference>
<evidence type="ECO:0000259" key="18">
    <source>
        <dbReference type="PROSITE" id="PS50089"/>
    </source>
</evidence>
<keyword evidence="14 17" id="KW-0472">Membrane</keyword>
<dbReference type="InterPro" id="IPR001841">
    <property type="entry name" value="Znf_RING"/>
</dbReference>
<comment type="catalytic activity">
    <reaction evidence="1">
        <text>S-ubiquitinyl-[E2 ubiquitin-conjugating enzyme]-L-cysteine + [acceptor protein]-L-lysine = [E2 ubiquitin-conjugating enzyme]-L-cysteine + N(6)-ubiquitinyl-[acceptor protein]-L-lysine.</text>
        <dbReference type="EC" id="2.3.2.27"/>
    </reaction>
</comment>
<dbReference type="CDD" id="cd16479">
    <property type="entry name" value="RING-H2_synoviolin"/>
    <property type="match status" value="1"/>
</dbReference>
<dbReference type="OMA" id="YENARYA"/>
<reference evidence="19 20" key="1">
    <citation type="journal article" date="2010" name="Nature">
        <title>The Ectocarpus genome and the independent evolution of multicellularity in brown algae.</title>
        <authorList>
            <person name="Cock J.M."/>
            <person name="Sterck L."/>
            <person name="Rouze P."/>
            <person name="Scornet D."/>
            <person name="Allen A.E."/>
            <person name="Amoutzias G."/>
            <person name="Anthouard V."/>
            <person name="Artiguenave F."/>
            <person name="Aury J.M."/>
            <person name="Badger J.H."/>
            <person name="Beszteri B."/>
            <person name="Billiau K."/>
            <person name="Bonnet E."/>
            <person name="Bothwell J.H."/>
            <person name="Bowler C."/>
            <person name="Boyen C."/>
            <person name="Brownlee C."/>
            <person name="Carrano C.J."/>
            <person name="Charrier B."/>
            <person name="Cho G.Y."/>
            <person name="Coelho S.M."/>
            <person name="Collen J."/>
            <person name="Corre E."/>
            <person name="Da Silva C."/>
            <person name="Delage L."/>
            <person name="Delaroque N."/>
            <person name="Dittami S.M."/>
            <person name="Doulbeau S."/>
            <person name="Elias M."/>
            <person name="Farnham G."/>
            <person name="Gachon C.M."/>
            <person name="Gschloessl B."/>
            <person name="Heesch S."/>
            <person name="Jabbari K."/>
            <person name="Jubin C."/>
            <person name="Kawai H."/>
            <person name="Kimura K."/>
            <person name="Kloareg B."/>
            <person name="Kupper F.C."/>
            <person name="Lang D."/>
            <person name="Le Bail A."/>
            <person name="Leblanc C."/>
            <person name="Lerouge P."/>
            <person name="Lohr M."/>
            <person name="Lopez P.J."/>
            <person name="Martens C."/>
            <person name="Maumus F."/>
            <person name="Michel G."/>
            <person name="Miranda-Saavedra D."/>
            <person name="Morales J."/>
            <person name="Moreau H."/>
            <person name="Motomura T."/>
            <person name="Nagasato C."/>
            <person name="Napoli C.A."/>
            <person name="Nelson D.R."/>
            <person name="Nyvall-Collen P."/>
            <person name="Peters A.F."/>
            <person name="Pommier C."/>
            <person name="Potin P."/>
            <person name="Poulain J."/>
            <person name="Quesneville H."/>
            <person name="Read B."/>
            <person name="Rensing S.A."/>
            <person name="Ritter A."/>
            <person name="Rousvoal S."/>
            <person name="Samanta M."/>
            <person name="Samson G."/>
            <person name="Schroeder D.C."/>
            <person name="Segurens B."/>
            <person name="Strittmatter M."/>
            <person name="Tonon T."/>
            <person name="Tregear J.W."/>
            <person name="Valentin K."/>
            <person name="von Dassow P."/>
            <person name="Yamagishi T."/>
            <person name="Van de Peer Y."/>
            <person name="Wincker P."/>
        </authorList>
    </citation>
    <scope>NUCLEOTIDE SEQUENCE [LARGE SCALE GENOMIC DNA]</scope>
    <source>
        <strain evidence="20">Ec32 / CCAP1310/4</strain>
    </source>
</reference>
<dbReference type="GO" id="GO:0061630">
    <property type="term" value="F:ubiquitin protein ligase activity"/>
    <property type="evidence" value="ECO:0007669"/>
    <property type="project" value="UniProtKB-EC"/>
</dbReference>
<comment type="subcellular location">
    <subcellularLocation>
        <location evidence="2">Endoplasmic reticulum membrane</location>
        <topology evidence="2">Multi-pass membrane protein</topology>
    </subcellularLocation>
</comment>
<feature type="domain" description="RING-type" evidence="18">
    <location>
        <begin position="291"/>
        <end position="329"/>
    </location>
</feature>
<dbReference type="EMBL" id="FN649732">
    <property type="protein sequence ID" value="CBN73976.1"/>
    <property type="molecule type" value="Genomic_DNA"/>
</dbReference>
<dbReference type="PANTHER" id="PTHR22763">
    <property type="entry name" value="RING ZINC FINGER PROTEIN"/>
    <property type="match status" value="1"/>
</dbReference>
<protein>
    <recommendedName>
        <fullName evidence="5">RING-type E3 ubiquitin transferase</fullName>
        <ecNumber evidence="5">2.3.2.27</ecNumber>
    </recommendedName>
</protein>
<dbReference type="InterPro" id="IPR050731">
    <property type="entry name" value="HRD1_E3_ubiq-ligases"/>
</dbReference>
<feature type="transmembrane region" description="Helical" evidence="17">
    <location>
        <begin position="45"/>
        <end position="66"/>
    </location>
</feature>
<keyword evidence="20" id="KW-1185">Reference proteome</keyword>
<proteinExistence type="inferred from homology"/>
<dbReference type="InterPro" id="IPR057992">
    <property type="entry name" value="TPR_SYVN1_N"/>
</dbReference>
<dbReference type="Gene3D" id="3.30.40.10">
    <property type="entry name" value="Zinc/RING finger domain, C3HC4 (zinc finger)"/>
    <property type="match status" value="1"/>
</dbReference>
<evidence type="ECO:0000256" key="1">
    <source>
        <dbReference type="ARBA" id="ARBA00000900"/>
    </source>
</evidence>
<dbReference type="InParanoid" id="D8LTS9"/>
<dbReference type="SUPFAM" id="SSF57850">
    <property type="entry name" value="RING/U-box"/>
    <property type="match status" value="1"/>
</dbReference>
<dbReference type="PANTHER" id="PTHR22763:SF184">
    <property type="entry name" value="E3 UBIQUITIN-PROTEIN LIGASE SYNOVIOLIN"/>
    <property type="match status" value="1"/>
</dbReference>
<comment type="pathway">
    <text evidence="3">Protein modification; protein ubiquitination.</text>
</comment>
<keyword evidence="6" id="KW-0808">Transferase</keyword>
<evidence type="ECO:0000256" key="12">
    <source>
        <dbReference type="ARBA" id="ARBA00022833"/>
    </source>
</evidence>
<evidence type="ECO:0000256" key="16">
    <source>
        <dbReference type="SAM" id="MobiDB-lite"/>
    </source>
</evidence>
<feature type="transmembrane region" description="Helical" evidence="17">
    <location>
        <begin position="171"/>
        <end position="193"/>
    </location>
</feature>
<dbReference type="OrthoDB" id="7759664at2759"/>
<dbReference type="EMBL" id="FN649137">
    <property type="protein sequence ID" value="CBN73976.1"/>
    <property type="molecule type" value="Genomic_DNA"/>
</dbReference>
<evidence type="ECO:0000256" key="5">
    <source>
        <dbReference type="ARBA" id="ARBA00012483"/>
    </source>
</evidence>
<comment type="similarity">
    <text evidence="4">Belongs to the HRD1 family.</text>
</comment>
<dbReference type="Pfam" id="PF25563">
    <property type="entry name" value="TPR_SYVN1_N"/>
    <property type="match status" value="1"/>
</dbReference>
<dbReference type="InterPro" id="IPR013083">
    <property type="entry name" value="Znf_RING/FYVE/PHD"/>
</dbReference>
<keyword evidence="10" id="KW-0833">Ubl conjugation pathway</keyword>
<evidence type="ECO:0000256" key="10">
    <source>
        <dbReference type="ARBA" id="ARBA00022786"/>
    </source>
</evidence>
<dbReference type="FunCoup" id="D8LTS9">
    <property type="interactions" value="195"/>
</dbReference>
<evidence type="ECO:0000256" key="3">
    <source>
        <dbReference type="ARBA" id="ARBA00004906"/>
    </source>
</evidence>
<name>D8LTS9_ECTSI</name>
<keyword evidence="11" id="KW-0256">Endoplasmic reticulum</keyword>
<evidence type="ECO:0000256" key="6">
    <source>
        <dbReference type="ARBA" id="ARBA00022679"/>
    </source>
</evidence>
<evidence type="ECO:0000256" key="8">
    <source>
        <dbReference type="ARBA" id="ARBA00022723"/>
    </source>
</evidence>